<protein>
    <submittedName>
        <fullName evidence="1">Uncharacterized protein</fullName>
    </submittedName>
</protein>
<feature type="non-terminal residue" evidence="1">
    <location>
        <position position="67"/>
    </location>
</feature>
<organism evidence="1 2">
    <name type="scientific">Rotaria magnacalcarata</name>
    <dbReference type="NCBI Taxonomy" id="392030"/>
    <lineage>
        <taxon>Eukaryota</taxon>
        <taxon>Metazoa</taxon>
        <taxon>Spiralia</taxon>
        <taxon>Gnathifera</taxon>
        <taxon>Rotifera</taxon>
        <taxon>Eurotatoria</taxon>
        <taxon>Bdelloidea</taxon>
        <taxon>Philodinida</taxon>
        <taxon>Philodinidae</taxon>
        <taxon>Rotaria</taxon>
    </lineage>
</organism>
<proteinExistence type="predicted"/>
<dbReference type="Proteomes" id="UP000676336">
    <property type="component" value="Unassembled WGS sequence"/>
</dbReference>
<feature type="non-terminal residue" evidence="1">
    <location>
        <position position="1"/>
    </location>
</feature>
<gene>
    <name evidence="1" type="ORF">SMN809_LOCUS29943</name>
</gene>
<evidence type="ECO:0000313" key="1">
    <source>
        <dbReference type="EMBL" id="CAF4389555.1"/>
    </source>
</evidence>
<accession>A0A8S2VGZ0</accession>
<evidence type="ECO:0000313" key="2">
    <source>
        <dbReference type="Proteomes" id="UP000676336"/>
    </source>
</evidence>
<sequence length="67" mass="7345">AWLGILRSETDGKIFLYDNQPWNAKLEANTVFSFEFTVNDGVTPSDVKSVSFKGQPVNIDSSSSSTT</sequence>
<reference evidence="1" key="1">
    <citation type="submission" date="2021-02" db="EMBL/GenBank/DDBJ databases">
        <authorList>
            <person name="Nowell W R."/>
        </authorList>
    </citation>
    <scope>NUCLEOTIDE SEQUENCE</scope>
</reference>
<name>A0A8S2VGZ0_9BILA</name>
<dbReference type="AlphaFoldDB" id="A0A8S2VGZ0"/>
<comment type="caution">
    <text evidence="1">The sequence shown here is derived from an EMBL/GenBank/DDBJ whole genome shotgun (WGS) entry which is preliminary data.</text>
</comment>
<dbReference type="EMBL" id="CAJOBI010054890">
    <property type="protein sequence ID" value="CAF4389555.1"/>
    <property type="molecule type" value="Genomic_DNA"/>
</dbReference>